<dbReference type="STRING" id="941907.SAMN06295910_1207"/>
<dbReference type="RefSeq" id="WP_085217970.1">
    <property type="nucleotide sequence ID" value="NZ_LT840185.1"/>
</dbReference>
<organism evidence="3 4">
    <name type="scientific">Allosphingosinicella indica</name>
    <dbReference type="NCBI Taxonomy" id="941907"/>
    <lineage>
        <taxon>Bacteria</taxon>
        <taxon>Pseudomonadati</taxon>
        <taxon>Pseudomonadota</taxon>
        <taxon>Alphaproteobacteria</taxon>
        <taxon>Sphingomonadales</taxon>
        <taxon>Sphingomonadaceae</taxon>
        <taxon>Allosphingosinicella</taxon>
    </lineage>
</organism>
<reference evidence="4" key="1">
    <citation type="submission" date="2017-04" db="EMBL/GenBank/DDBJ databases">
        <authorList>
            <person name="Varghese N."/>
            <person name="Submissions S."/>
        </authorList>
    </citation>
    <scope>NUCLEOTIDE SEQUENCE [LARGE SCALE GENOMIC DNA]</scope>
    <source>
        <strain evidence="4">Dd16</strain>
    </source>
</reference>
<dbReference type="EMBL" id="LT840185">
    <property type="protein sequence ID" value="SMF64532.1"/>
    <property type="molecule type" value="Genomic_DNA"/>
</dbReference>
<protein>
    <submittedName>
        <fullName evidence="3">Cytochrome b pre-mRNA-processing protein 3</fullName>
    </submittedName>
</protein>
<name>A0A1X7G5V1_9SPHN</name>
<dbReference type="OrthoDB" id="7158889at2"/>
<evidence type="ECO:0000313" key="4">
    <source>
        <dbReference type="Proteomes" id="UP000192934"/>
    </source>
</evidence>
<dbReference type="Pfam" id="PF03981">
    <property type="entry name" value="Ubiq_cyt_C_chap"/>
    <property type="match status" value="1"/>
</dbReference>
<proteinExistence type="inferred from homology"/>
<sequence>MSFLSRIFGERDQRRRLLPLYEAIVAEARDPAWYRDGAVPDTVDGRFNMVTAVMALTLLRLEAEGQRTAPDSALLAELFVDDMDASLRQIGIGDFVVGKHVGKMMGALGGRLGAFRDADDLIEPVRRNVFHDAPPSPDALGFVAARLERLRAALAATQPDALLAGTLPTP</sequence>
<evidence type="ECO:0000256" key="1">
    <source>
        <dbReference type="ARBA" id="ARBA00006436"/>
    </source>
</evidence>
<accession>A0A1X7G5V1</accession>
<evidence type="ECO:0000259" key="2">
    <source>
        <dbReference type="Pfam" id="PF03981"/>
    </source>
</evidence>
<dbReference type="Proteomes" id="UP000192934">
    <property type="component" value="Chromosome I"/>
</dbReference>
<dbReference type="AlphaFoldDB" id="A0A1X7G5V1"/>
<feature type="domain" description="Ubiquinol-cytochrome c chaperone" evidence="2">
    <location>
        <begin position="37"/>
        <end position="166"/>
    </location>
</feature>
<evidence type="ECO:0000313" key="3">
    <source>
        <dbReference type="EMBL" id="SMF64532.1"/>
    </source>
</evidence>
<dbReference type="InterPro" id="IPR021150">
    <property type="entry name" value="Ubiq_cyt_c_chap"/>
</dbReference>
<comment type="similarity">
    <text evidence="1">Belongs to the UPF0174 family.</text>
</comment>
<gene>
    <name evidence="3" type="ORF">SAMN06295910_1207</name>
</gene>
<keyword evidence="4" id="KW-1185">Reference proteome</keyword>